<organism evidence="2 3">
    <name type="scientific">Dichomitus squalens</name>
    <dbReference type="NCBI Taxonomy" id="114155"/>
    <lineage>
        <taxon>Eukaryota</taxon>
        <taxon>Fungi</taxon>
        <taxon>Dikarya</taxon>
        <taxon>Basidiomycota</taxon>
        <taxon>Agaricomycotina</taxon>
        <taxon>Agaricomycetes</taxon>
        <taxon>Polyporales</taxon>
        <taxon>Polyporaceae</taxon>
        <taxon>Dichomitus</taxon>
    </lineage>
</organism>
<feature type="compositionally biased region" description="Basic and acidic residues" evidence="1">
    <location>
        <begin position="1"/>
        <end position="11"/>
    </location>
</feature>
<proteinExistence type="predicted"/>
<dbReference type="AlphaFoldDB" id="A0A4Q9PVL8"/>
<dbReference type="EMBL" id="ML145125">
    <property type="protein sequence ID" value="TBU58424.1"/>
    <property type="molecule type" value="Genomic_DNA"/>
</dbReference>
<protein>
    <submittedName>
        <fullName evidence="2">Uncharacterized protein</fullName>
    </submittedName>
</protein>
<dbReference type="Proteomes" id="UP000292082">
    <property type="component" value="Unassembled WGS sequence"/>
</dbReference>
<evidence type="ECO:0000313" key="2">
    <source>
        <dbReference type="EMBL" id="TBU58424.1"/>
    </source>
</evidence>
<gene>
    <name evidence="2" type="ORF">BD310DRAFT_927280</name>
</gene>
<accession>A0A4Q9PVL8</accession>
<feature type="region of interest" description="Disordered" evidence="1">
    <location>
        <begin position="1"/>
        <end position="40"/>
    </location>
</feature>
<name>A0A4Q9PVL8_9APHY</name>
<evidence type="ECO:0000313" key="3">
    <source>
        <dbReference type="Proteomes" id="UP000292082"/>
    </source>
</evidence>
<reference evidence="2 3" key="1">
    <citation type="submission" date="2019-01" db="EMBL/GenBank/DDBJ databases">
        <title>Draft genome sequences of three monokaryotic isolates of the white-rot basidiomycete fungus Dichomitus squalens.</title>
        <authorList>
            <consortium name="DOE Joint Genome Institute"/>
            <person name="Lopez S.C."/>
            <person name="Andreopoulos B."/>
            <person name="Pangilinan J."/>
            <person name="Lipzen A."/>
            <person name="Riley R."/>
            <person name="Ahrendt S."/>
            <person name="Ng V."/>
            <person name="Barry K."/>
            <person name="Daum C."/>
            <person name="Grigoriev I.V."/>
            <person name="Hilden K.S."/>
            <person name="Makela M.R."/>
            <person name="de Vries R.P."/>
        </authorList>
    </citation>
    <scope>NUCLEOTIDE SEQUENCE [LARGE SCALE GENOMIC DNA]</scope>
    <source>
        <strain evidence="2 3">CBS 464.89</strain>
    </source>
</reference>
<evidence type="ECO:0000256" key="1">
    <source>
        <dbReference type="SAM" id="MobiDB-lite"/>
    </source>
</evidence>
<keyword evidence="3" id="KW-1185">Reference proteome</keyword>
<sequence>MQRQDQNHSYRDGLPFTGRTPPARQIGRQLPPEAHAQSQQDTLGLLVKKFEDKRAQMGFASGRCKRVSYVIDLMYTVK</sequence>